<dbReference type="Gene3D" id="3.40.50.1000">
    <property type="entry name" value="HAD superfamily/HAD-like"/>
    <property type="match status" value="1"/>
</dbReference>
<dbReference type="SFLD" id="SFLDG01129">
    <property type="entry name" value="C1.5:_HAD__Beta-PGM__Phosphata"/>
    <property type="match status" value="1"/>
</dbReference>
<name>A0A1G1Y2G5_9BACT</name>
<dbReference type="InterPro" id="IPR036412">
    <property type="entry name" value="HAD-like_sf"/>
</dbReference>
<comment type="cofactor">
    <cofactor evidence="1">
        <name>Mg(2+)</name>
        <dbReference type="ChEBI" id="CHEBI:18420"/>
    </cofactor>
</comment>
<dbReference type="Gene3D" id="3.40.50.300">
    <property type="entry name" value="P-loop containing nucleotide triphosphate hydrolases"/>
    <property type="match status" value="1"/>
</dbReference>
<evidence type="ECO:0000256" key="2">
    <source>
        <dbReference type="ARBA" id="ARBA00022723"/>
    </source>
</evidence>
<proteinExistence type="predicted"/>
<keyword evidence="3" id="KW-0378">Hydrolase</keyword>
<dbReference type="Gene3D" id="1.10.150.520">
    <property type="match status" value="1"/>
</dbReference>
<gene>
    <name evidence="5" type="ORF">A2744_03710</name>
</gene>
<dbReference type="STRING" id="1797535.A2744_03710"/>
<dbReference type="InterPro" id="IPR051400">
    <property type="entry name" value="HAD-like_hydrolase"/>
</dbReference>
<dbReference type="InterPro" id="IPR027417">
    <property type="entry name" value="P-loop_NTPase"/>
</dbReference>
<dbReference type="EMBL" id="MHIE01000003">
    <property type="protein sequence ID" value="OGY46525.1"/>
    <property type="molecule type" value="Genomic_DNA"/>
</dbReference>
<dbReference type="Pfam" id="PF00702">
    <property type="entry name" value="Hydrolase"/>
    <property type="match status" value="1"/>
</dbReference>
<dbReference type="NCBIfam" id="TIGR01509">
    <property type="entry name" value="HAD-SF-IA-v3"/>
    <property type="match status" value="1"/>
</dbReference>
<organism evidence="5 6">
    <name type="scientific">Candidatus Buchananbacteria bacterium RIFCSPHIGHO2_01_FULL_44_11</name>
    <dbReference type="NCBI Taxonomy" id="1797535"/>
    <lineage>
        <taxon>Bacteria</taxon>
        <taxon>Candidatus Buchananiibacteriota</taxon>
    </lineage>
</organism>
<dbReference type="InterPro" id="IPR023214">
    <property type="entry name" value="HAD_sf"/>
</dbReference>
<dbReference type="AlphaFoldDB" id="A0A1G1Y2G5"/>
<dbReference type="PANTHER" id="PTHR46470">
    <property type="entry name" value="N-ACYLNEURAMINATE-9-PHOSPHATASE"/>
    <property type="match status" value="1"/>
</dbReference>
<dbReference type="InterPro" id="IPR006439">
    <property type="entry name" value="HAD-SF_hydro_IA"/>
</dbReference>
<dbReference type="NCBIfam" id="TIGR01549">
    <property type="entry name" value="HAD-SF-IA-v1"/>
    <property type="match status" value="1"/>
</dbReference>
<dbReference type="SUPFAM" id="SSF52540">
    <property type="entry name" value="P-loop containing nucleoside triphosphate hydrolases"/>
    <property type="match status" value="1"/>
</dbReference>
<dbReference type="SFLD" id="SFLDS00003">
    <property type="entry name" value="Haloacid_Dehalogenase"/>
    <property type="match status" value="1"/>
</dbReference>
<keyword evidence="4" id="KW-0460">Magnesium</keyword>
<evidence type="ECO:0000256" key="3">
    <source>
        <dbReference type="ARBA" id="ARBA00022801"/>
    </source>
</evidence>
<accession>A0A1G1Y2G5</accession>
<evidence type="ECO:0000256" key="1">
    <source>
        <dbReference type="ARBA" id="ARBA00001946"/>
    </source>
</evidence>
<dbReference type="GO" id="GO:0016791">
    <property type="term" value="F:phosphatase activity"/>
    <property type="evidence" value="ECO:0007669"/>
    <property type="project" value="TreeGrafter"/>
</dbReference>
<evidence type="ECO:0000313" key="5">
    <source>
        <dbReference type="EMBL" id="OGY46525.1"/>
    </source>
</evidence>
<dbReference type="GO" id="GO:0046872">
    <property type="term" value="F:metal ion binding"/>
    <property type="evidence" value="ECO:0007669"/>
    <property type="project" value="UniProtKB-KW"/>
</dbReference>
<dbReference type="Pfam" id="PF13671">
    <property type="entry name" value="AAA_33"/>
    <property type="match status" value="1"/>
</dbReference>
<dbReference type="SUPFAM" id="SSF56784">
    <property type="entry name" value="HAD-like"/>
    <property type="match status" value="1"/>
</dbReference>
<dbReference type="GO" id="GO:0044281">
    <property type="term" value="P:small molecule metabolic process"/>
    <property type="evidence" value="ECO:0007669"/>
    <property type="project" value="UniProtKB-ARBA"/>
</dbReference>
<sequence length="394" mass="45384">MVKAKKIKWIFFDVGGVLTDDRIAERWRINTLTAIAKKYKPQVTKQNVEQLHQKTSKMLGSINKNVFKLLLQNQKQAVQAAEEFYSRRRQEFDYVTAASIRPEARTVLKALAKKYSLGLIANQPRETKEKLRKAGLEKYFSHFGVSKEYQLSKPDKKFFLTILKETKADPFNSAIVDDNPERGLMPAKKLGLTTVWYQHDYWGSRHFIPNYTDYTVTKLEELVDIFLPKKPVSYFVIIRGPLGSGKTTIAKKLAQILKAKYFAVDRVLDQYDLTKYKQAGYIAEKSFLKVNKILAPTAKKYLAQGRPVIFDGNFYYQSAIKDLIKKFKFQSFVFTFKVPMALCLKRDQFRAKTHGPDAVKAVYKKSTAFKFGMVVDATKSVDQTIKKILLCLPF</sequence>
<protein>
    <submittedName>
        <fullName evidence="5">Uncharacterized protein</fullName>
    </submittedName>
</protein>
<dbReference type="Proteomes" id="UP000178240">
    <property type="component" value="Unassembled WGS sequence"/>
</dbReference>
<reference evidence="5 6" key="1">
    <citation type="journal article" date="2016" name="Nat. Commun.">
        <title>Thousands of microbial genomes shed light on interconnected biogeochemical processes in an aquifer system.</title>
        <authorList>
            <person name="Anantharaman K."/>
            <person name="Brown C.T."/>
            <person name="Hug L.A."/>
            <person name="Sharon I."/>
            <person name="Castelle C.J."/>
            <person name="Probst A.J."/>
            <person name="Thomas B.C."/>
            <person name="Singh A."/>
            <person name="Wilkins M.J."/>
            <person name="Karaoz U."/>
            <person name="Brodie E.L."/>
            <person name="Williams K.H."/>
            <person name="Hubbard S.S."/>
            <person name="Banfield J.F."/>
        </authorList>
    </citation>
    <scope>NUCLEOTIDE SEQUENCE [LARGE SCALE GENOMIC DNA]</scope>
</reference>
<evidence type="ECO:0000313" key="6">
    <source>
        <dbReference type="Proteomes" id="UP000178240"/>
    </source>
</evidence>
<dbReference type="PANTHER" id="PTHR46470:SF2">
    <property type="entry name" value="GLYCERALDEHYDE 3-PHOSPHATE PHOSPHATASE"/>
    <property type="match status" value="1"/>
</dbReference>
<evidence type="ECO:0000256" key="4">
    <source>
        <dbReference type="ARBA" id="ARBA00022842"/>
    </source>
</evidence>
<comment type="caution">
    <text evidence="5">The sequence shown here is derived from an EMBL/GenBank/DDBJ whole genome shotgun (WGS) entry which is preliminary data.</text>
</comment>
<keyword evidence="2" id="KW-0479">Metal-binding</keyword>